<dbReference type="Gene3D" id="2.100.10.30">
    <property type="entry name" value="Jacalin-like lectin domain"/>
    <property type="match status" value="1"/>
</dbReference>
<evidence type="ECO:0000313" key="3">
    <source>
        <dbReference type="Proteomes" id="UP001159405"/>
    </source>
</evidence>
<reference evidence="2 3" key="1">
    <citation type="submission" date="2022-05" db="EMBL/GenBank/DDBJ databases">
        <authorList>
            <consortium name="Genoscope - CEA"/>
            <person name="William W."/>
        </authorList>
    </citation>
    <scope>NUCLEOTIDE SEQUENCE [LARGE SCALE GENOMIC DNA]</scope>
</reference>
<dbReference type="InterPro" id="IPR001229">
    <property type="entry name" value="Jacalin-like_lectin_dom"/>
</dbReference>
<name>A0ABN8NKS8_9CNID</name>
<protein>
    <recommendedName>
        <fullName evidence="1">Jacalin-type lectin domain-containing protein</fullName>
    </recommendedName>
</protein>
<dbReference type="PANTHER" id="PTHR21054">
    <property type="entry name" value="ZINC METALLOPROTEINASE-RELATED"/>
    <property type="match status" value="1"/>
</dbReference>
<dbReference type="InterPro" id="IPR053002">
    <property type="entry name" value="Metalloproteinase_M10B"/>
</dbReference>
<feature type="domain" description="Jacalin-type lectin" evidence="1">
    <location>
        <begin position="503"/>
        <end position="631"/>
    </location>
</feature>
<dbReference type="PROSITE" id="PS51752">
    <property type="entry name" value="JACALIN_LECTIN"/>
    <property type="match status" value="1"/>
</dbReference>
<keyword evidence="3" id="KW-1185">Reference proteome</keyword>
<organism evidence="2 3">
    <name type="scientific">Porites lobata</name>
    <dbReference type="NCBI Taxonomy" id="104759"/>
    <lineage>
        <taxon>Eukaryota</taxon>
        <taxon>Metazoa</taxon>
        <taxon>Cnidaria</taxon>
        <taxon>Anthozoa</taxon>
        <taxon>Hexacorallia</taxon>
        <taxon>Scleractinia</taxon>
        <taxon>Fungiina</taxon>
        <taxon>Poritidae</taxon>
        <taxon>Porites</taxon>
    </lineage>
</organism>
<accession>A0ABN8NKS8</accession>
<proteinExistence type="predicted"/>
<dbReference type="SMART" id="SM00915">
    <property type="entry name" value="Jacalin"/>
    <property type="match status" value="1"/>
</dbReference>
<gene>
    <name evidence="2" type="ORF">PLOB_00017875</name>
</gene>
<dbReference type="Pfam" id="PF12044">
    <property type="entry name" value="Metallopep"/>
    <property type="match status" value="1"/>
</dbReference>
<comment type="caution">
    <text evidence="2">The sequence shown here is derived from an EMBL/GenBank/DDBJ whole genome shotgun (WGS) entry which is preliminary data.</text>
</comment>
<dbReference type="PANTHER" id="PTHR21054:SF2">
    <property type="entry name" value="MIP04191P"/>
    <property type="match status" value="1"/>
</dbReference>
<dbReference type="Proteomes" id="UP001159405">
    <property type="component" value="Unassembled WGS sequence"/>
</dbReference>
<evidence type="ECO:0000259" key="1">
    <source>
        <dbReference type="PROSITE" id="PS51752"/>
    </source>
</evidence>
<evidence type="ECO:0000313" key="2">
    <source>
        <dbReference type="EMBL" id="CAH3108846.1"/>
    </source>
</evidence>
<dbReference type="SUPFAM" id="SSF51101">
    <property type="entry name" value="Mannose-binding lectins"/>
    <property type="match status" value="1"/>
</dbReference>
<dbReference type="Pfam" id="PF01419">
    <property type="entry name" value="Jacalin"/>
    <property type="match status" value="1"/>
</dbReference>
<sequence length="718" mass="79418">MNSTTSSSYKIQILNHLRGETICYPLVLLEGIIIDTEHSSSVGQRRLLRTSSDPESDRADKLQILDSSPQYTPESFQEDTKLLVKCNCHQVVWPVVKGGFKAVVPLKTGENLIVLKLMHNEDIDIEFKLIYRPLQISRFVRVVYVKCADSDGSFDAPADVPCDVNCAVKKLSFNAQLLQTFTAESLYQHGLGHKTFRIEEDESGSPKVRIFTSKLTSAEALSMTGDQLYNTFFKELKCSNLYDPMCKFWTFMSCTHYDPPPSDQFDEKLITKYVKAHTALGGGYLALFGTGGLHTWASSVEELVPCFTDARRINKLELFDDSGGRGTYWANYATGLGASMHELGHCFDLAHTPKGIMGRGFDDMNRVWTMWRKPSSLEKDLIAESVKPVDPKKAIHRAVATSARVSTTGYPAAEALVSLSEDRSVSTENTNLATPSDWTHGAHWYRSSAVLLSYHKWLSNSSPEGDDESVFNNPLVHWCHNVCGPVGNSGGCHQKNQQSFNSVKWLESQGAAPGGFIIHTGEYVNCIQIIGNQEQSGKCQEVLSDPHGTDGVGKGYIFTISSPDEYITAIDVRAGGWIDAIRLHTNQKSSIWMGGVGGDEYHLKAPPGRSILGIIGTSGEFVGSLGALLSSDSDVVATKEDVDDKLVVDAPNGIRLIELWNKSHSEVYKHWEFLQPNPPITFTLSRRELMDNASTLLVEDDKGNIGRTGFVYDYSDIL</sequence>
<dbReference type="InterPro" id="IPR036404">
    <property type="entry name" value="Jacalin-like_lectin_dom_sf"/>
</dbReference>
<dbReference type="InterPro" id="IPR021917">
    <property type="entry name" value="Unchr_Zn-peptidase-like"/>
</dbReference>
<dbReference type="EMBL" id="CALNXK010000021">
    <property type="protein sequence ID" value="CAH3108846.1"/>
    <property type="molecule type" value="Genomic_DNA"/>
</dbReference>